<name>A0A0H2S2G1_9AGAM</name>
<dbReference type="Proteomes" id="UP000053477">
    <property type="component" value="Unassembled WGS sequence"/>
</dbReference>
<keyword evidence="12" id="KW-1185">Reference proteome</keyword>
<dbReference type="STRING" id="27342.A0A0H2S2G1"/>
<dbReference type="PANTHER" id="PTHR14085:SF3">
    <property type="entry name" value="WD REPEAT-CONTAINING PROTEIN 46"/>
    <property type="match status" value="1"/>
</dbReference>
<dbReference type="InParanoid" id="A0A0H2S2G1"/>
<evidence type="ECO:0000256" key="8">
    <source>
        <dbReference type="PROSITE-ProRule" id="PRU00221"/>
    </source>
</evidence>
<keyword evidence="3" id="KW-0698">rRNA processing</keyword>
<evidence type="ECO:0000313" key="11">
    <source>
        <dbReference type="EMBL" id="KLO11201.1"/>
    </source>
</evidence>
<gene>
    <name evidence="11" type="ORF">SCHPADRAFT_975730</name>
</gene>
<dbReference type="FunFam" id="2.130.10.10:FF:000378">
    <property type="entry name" value="U3 small nucleolar RNA-associated protein 7"/>
    <property type="match status" value="1"/>
</dbReference>
<dbReference type="InterPro" id="IPR040315">
    <property type="entry name" value="WDR46/Utp7"/>
</dbReference>
<dbReference type="SUPFAM" id="SSF50978">
    <property type="entry name" value="WD40 repeat-like"/>
    <property type="match status" value="1"/>
</dbReference>
<proteinExistence type="predicted"/>
<dbReference type="SMART" id="SM00320">
    <property type="entry name" value="WD40"/>
    <property type="match status" value="2"/>
</dbReference>
<evidence type="ECO:0000256" key="1">
    <source>
        <dbReference type="ARBA" id="ARBA00004099"/>
    </source>
</evidence>
<dbReference type="GO" id="GO:0000462">
    <property type="term" value="P:maturation of SSU-rRNA from tricistronic rRNA transcript (SSU-rRNA, 5.8S rRNA, LSU-rRNA)"/>
    <property type="evidence" value="ECO:0007669"/>
    <property type="project" value="TreeGrafter"/>
</dbReference>
<feature type="region of interest" description="Disordered" evidence="9">
    <location>
        <begin position="623"/>
        <end position="642"/>
    </location>
</feature>
<feature type="compositionally biased region" description="Basic residues" evidence="9">
    <location>
        <begin position="571"/>
        <end position="591"/>
    </location>
</feature>
<feature type="domain" description="BING4 C-terminal" evidence="10">
    <location>
        <begin position="421"/>
        <end position="500"/>
    </location>
</feature>
<evidence type="ECO:0000256" key="4">
    <source>
        <dbReference type="ARBA" id="ARBA00022574"/>
    </source>
</evidence>
<evidence type="ECO:0000259" key="10">
    <source>
        <dbReference type="SMART" id="SM01033"/>
    </source>
</evidence>
<evidence type="ECO:0000256" key="9">
    <source>
        <dbReference type="SAM" id="MobiDB-lite"/>
    </source>
</evidence>
<evidence type="ECO:0000256" key="5">
    <source>
        <dbReference type="ARBA" id="ARBA00022737"/>
    </source>
</evidence>
<evidence type="ECO:0000256" key="2">
    <source>
        <dbReference type="ARBA" id="ARBA00004604"/>
    </source>
</evidence>
<dbReference type="InterPro" id="IPR001680">
    <property type="entry name" value="WD40_rpt"/>
</dbReference>
<dbReference type="InterPro" id="IPR036322">
    <property type="entry name" value="WD40_repeat_dom_sf"/>
</dbReference>
<sequence length="642" mass="70071">MDSLFAKADAIRPVAKGQHGRPGKHSIKKAKAKEDTTPSDATALSVRAHTSIPRSLQPQETSASDSTPSSSKQKFNHIKNPKLRTHLTQSSSRSSHIHSLREDASLLTDALGASSGQVECDGPLERTWRLSQEDIVKEVGAEAARGRREWVLDGGPYRSRYTRNGRHLGIVGRNGHVASFDWMAGTMHSELQLKETCRDFTYLHDHTHFAVAQKKHVFIYDQNGVELHRLASHIEPSRLEFLPYHWLLASVGNTGHLVYQDTSTGALLTSLSTRLGPTLSLTQNPHSAVLYLGHTNGTLTLWTPNLSTPAVRLQAHLGGVTSVAVDASSGSAGRYVATAGMDGFVKVWDCRNWGKCVRGWAVRSGGGGGTKGGGGIEVDFSQKGFLAVVSGGSVNVYTPPTTRSPPPNSDPSSQITVSPPLYLTHPLPHRPSTSPRFSPFHDVLTVGHAAGLSSILVPGAGNPHFDSTEADPFEGRKARREREVRGLLDKLSPEMITLDASLTPGALAPPPKQTLPGGEGKVPELPYARMTRIDRLKASGKYDETGENEDPDVEMGDAEGTDGTKQEKLKEKHKMRGKSKSTKRYLRKHRKNVIDPTTVAIRAKLEKQREERRREVDVKRGIVNEDAGRKKSALDRFKRGVK</sequence>
<evidence type="ECO:0000256" key="6">
    <source>
        <dbReference type="ARBA" id="ARBA00023242"/>
    </source>
</evidence>
<dbReference type="Pfam" id="PF00400">
    <property type="entry name" value="WD40"/>
    <property type="match status" value="1"/>
</dbReference>
<feature type="region of interest" description="Disordered" evidence="9">
    <location>
        <begin position="397"/>
        <end position="420"/>
    </location>
</feature>
<feature type="compositionally biased region" description="Low complexity" evidence="9">
    <location>
        <begin position="62"/>
        <end position="71"/>
    </location>
</feature>
<dbReference type="FunCoup" id="A0A0H2S2G1">
    <property type="interactions" value="846"/>
</dbReference>
<feature type="compositionally biased region" description="Acidic residues" evidence="9">
    <location>
        <begin position="545"/>
        <end position="560"/>
    </location>
</feature>
<feature type="region of interest" description="Disordered" evidence="9">
    <location>
        <begin position="502"/>
        <end position="523"/>
    </location>
</feature>
<comment type="function">
    <text evidence="1">Involved in nucleolar processing of pre-18S ribosomal RNA.</text>
</comment>
<protein>
    <recommendedName>
        <fullName evidence="7">U three protein 7</fullName>
    </recommendedName>
</protein>
<evidence type="ECO:0000313" key="12">
    <source>
        <dbReference type="Proteomes" id="UP000053477"/>
    </source>
</evidence>
<keyword evidence="4 8" id="KW-0853">WD repeat</keyword>
<feature type="region of interest" description="Disordered" evidence="9">
    <location>
        <begin position="1"/>
        <end position="99"/>
    </location>
</feature>
<dbReference type="PROSITE" id="PS50082">
    <property type="entry name" value="WD_REPEATS_2"/>
    <property type="match status" value="1"/>
</dbReference>
<evidence type="ECO:0000256" key="7">
    <source>
        <dbReference type="ARBA" id="ARBA00076453"/>
    </source>
</evidence>
<dbReference type="Pfam" id="PF08149">
    <property type="entry name" value="BING4CT"/>
    <property type="match status" value="1"/>
</dbReference>
<keyword evidence="5" id="KW-0677">Repeat</keyword>
<dbReference type="PROSITE" id="PS50294">
    <property type="entry name" value="WD_REPEATS_REGION"/>
    <property type="match status" value="1"/>
</dbReference>
<accession>A0A0H2S2G1</accession>
<feature type="compositionally biased region" description="Basic residues" evidence="9">
    <location>
        <begin position="74"/>
        <end position="85"/>
    </location>
</feature>
<dbReference type="OrthoDB" id="10251154at2759"/>
<feature type="compositionally biased region" description="Basic residues" evidence="9">
    <location>
        <begin position="18"/>
        <end position="31"/>
    </location>
</feature>
<dbReference type="InterPro" id="IPR015943">
    <property type="entry name" value="WD40/YVTN_repeat-like_dom_sf"/>
</dbReference>
<organism evidence="11 12">
    <name type="scientific">Schizopora paradoxa</name>
    <dbReference type="NCBI Taxonomy" id="27342"/>
    <lineage>
        <taxon>Eukaryota</taxon>
        <taxon>Fungi</taxon>
        <taxon>Dikarya</taxon>
        <taxon>Basidiomycota</taxon>
        <taxon>Agaricomycotina</taxon>
        <taxon>Agaricomycetes</taxon>
        <taxon>Hymenochaetales</taxon>
        <taxon>Schizoporaceae</taxon>
        <taxon>Schizopora</taxon>
    </lineage>
</organism>
<feature type="compositionally biased region" description="Polar residues" evidence="9">
    <location>
        <begin position="52"/>
        <end position="61"/>
    </location>
</feature>
<dbReference type="EMBL" id="KQ086006">
    <property type="protein sequence ID" value="KLO11201.1"/>
    <property type="molecule type" value="Genomic_DNA"/>
</dbReference>
<dbReference type="InterPro" id="IPR012952">
    <property type="entry name" value="BING4_C_dom"/>
</dbReference>
<dbReference type="GO" id="GO:0030686">
    <property type="term" value="C:90S preribosome"/>
    <property type="evidence" value="ECO:0007669"/>
    <property type="project" value="TreeGrafter"/>
</dbReference>
<dbReference type="Gene3D" id="2.130.10.10">
    <property type="entry name" value="YVTN repeat-like/Quinoprotein amine dehydrogenase"/>
    <property type="match status" value="2"/>
</dbReference>
<dbReference type="GO" id="GO:0032040">
    <property type="term" value="C:small-subunit processome"/>
    <property type="evidence" value="ECO:0007669"/>
    <property type="project" value="TreeGrafter"/>
</dbReference>
<comment type="subcellular location">
    <subcellularLocation>
        <location evidence="2">Nucleus</location>
        <location evidence="2">Nucleolus</location>
    </subcellularLocation>
</comment>
<feature type="repeat" description="WD" evidence="8">
    <location>
        <begin position="313"/>
        <end position="349"/>
    </location>
</feature>
<dbReference type="PANTHER" id="PTHR14085">
    <property type="entry name" value="WD-REPEAT PROTEIN BING4"/>
    <property type="match status" value="1"/>
</dbReference>
<reference evidence="11 12" key="1">
    <citation type="submission" date="2015-04" db="EMBL/GenBank/DDBJ databases">
        <title>Complete genome sequence of Schizopora paradoxa KUC8140, a cosmopolitan wood degrader in East Asia.</title>
        <authorList>
            <consortium name="DOE Joint Genome Institute"/>
            <person name="Min B."/>
            <person name="Park H."/>
            <person name="Jang Y."/>
            <person name="Kim J.-J."/>
            <person name="Kim K.H."/>
            <person name="Pangilinan J."/>
            <person name="Lipzen A."/>
            <person name="Riley R."/>
            <person name="Grigoriev I.V."/>
            <person name="Spatafora J.W."/>
            <person name="Choi I.-G."/>
        </authorList>
    </citation>
    <scope>NUCLEOTIDE SEQUENCE [LARGE SCALE GENOMIC DNA]</scope>
    <source>
        <strain evidence="11 12">KUC8140</strain>
    </source>
</reference>
<keyword evidence="6" id="KW-0539">Nucleus</keyword>
<dbReference type="SMART" id="SM01033">
    <property type="entry name" value="BING4CT"/>
    <property type="match status" value="1"/>
</dbReference>
<evidence type="ECO:0000256" key="3">
    <source>
        <dbReference type="ARBA" id="ARBA00022552"/>
    </source>
</evidence>
<dbReference type="AlphaFoldDB" id="A0A0H2S2G1"/>
<feature type="region of interest" description="Disordered" evidence="9">
    <location>
        <begin position="538"/>
        <end position="592"/>
    </location>
</feature>